<dbReference type="Gramene" id="KGN56274">
    <property type="protein sequence ID" value="KGN56274"/>
    <property type="gene ID" value="Csa_3G110710"/>
</dbReference>
<evidence type="ECO:0000313" key="1">
    <source>
        <dbReference type="EMBL" id="KGN56274.1"/>
    </source>
</evidence>
<gene>
    <name evidence="1" type="ORF">Csa_3G110710</name>
</gene>
<dbReference type="EMBL" id="CM002924">
    <property type="protein sequence ID" value="KGN56274.1"/>
    <property type="molecule type" value="Genomic_DNA"/>
</dbReference>
<name>A0A0A0L5F8_CUCSA</name>
<reference evidence="1 2" key="4">
    <citation type="journal article" date="2011" name="BMC Genomics">
        <title>RNA-Seq improves annotation of protein-coding genes in the cucumber genome.</title>
        <authorList>
            <person name="Li Z."/>
            <person name="Zhang Z."/>
            <person name="Yan P."/>
            <person name="Huang S."/>
            <person name="Fei Z."/>
            <person name="Lin K."/>
        </authorList>
    </citation>
    <scope>NUCLEOTIDE SEQUENCE [LARGE SCALE GENOMIC DNA]</scope>
    <source>
        <strain evidence="2">cv. 9930</strain>
    </source>
</reference>
<keyword evidence="2" id="KW-1185">Reference proteome</keyword>
<organism evidence="1 2">
    <name type="scientific">Cucumis sativus</name>
    <name type="common">Cucumber</name>
    <dbReference type="NCBI Taxonomy" id="3659"/>
    <lineage>
        <taxon>Eukaryota</taxon>
        <taxon>Viridiplantae</taxon>
        <taxon>Streptophyta</taxon>
        <taxon>Embryophyta</taxon>
        <taxon>Tracheophyta</taxon>
        <taxon>Spermatophyta</taxon>
        <taxon>Magnoliopsida</taxon>
        <taxon>eudicotyledons</taxon>
        <taxon>Gunneridae</taxon>
        <taxon>Pentapetalae</taxon>
        <taxon>rosids</taxon>
        <taxon>fabids</taxon>
        <taxon>Cucurbitales</taxon>
        <taxon>Cucurbitaceae</taxon>
        <taxon>Benincaseae</taxon>
        <taxon>Cucumis</taxon>
    </lineage>
</organism>
<protein>
    <submittedName>
        <fullName evidence="1">Uncharacterized protein</fullName>
    </submittedName>
</protein>
<reference evidence="1 2" key="2">
    <citation type="journal article" date="2009" name="PLoS ONE">
        <title>An integrated genetic and cytogenetic map of the cucumber genome.</title>
        <authorList>
            <person name="Ren Y."/>
            <person name="Zhang Z."/>
            <person name="Liu J."/>
            <person name="Staub J.E."/>
            <person name="Han Y."/>
            <person name="Cheng Z."/>
            <person name="Li X."/>
            <person name="Lu J."/>
            <person name="Miao H."/>
            <person name="Kang H."/>
            <person name="Xie B."/>
            <person name="Gu X."/>
            <person name="Wang X."/>
            <person name="Du Y."/>
            <person name="Jin W."/>
            <person name="Huang S."/>
        </authorList>
    </citation>
    <scope>NUCLEOTIDE SEQUENCE [LARGE SCALE GENOMIC DNA]</scope>
    <source>
        <strain evidence="2">cv. 9930</strain>
    </source>
</reference>
<proteinExistence type="predicted"/>
<reference evidence="1 2" key="3">
    <citation type="journal article" date="2010" name="BMC Genomics">
        <title>Transcriptome sequencing and comparative analysis of cucumber flowers with different sex types.</title>
        <authorList>
            <person name="Guo S."/>
            <person name="Zheng Y."/>
            <person name="Joung J.G."/>
            <person name="Liu S."/>
            <person name="Zhang Z."/>
            <person name="Crasta O.R."/>
            <person name="Sobral B.W."/>
            <person name="Xu Y."/>
            <person name="Huang S."/>
            <person name="Fei Z."/>
        </authorList>
    </citation>
    <scope>NUCLEOTIDE SEQUENCE [LARGE SCALE GENOMIC DNA]</scope>
    <source>
        <strain evidence="2">cv. 9930</strain>
    </source>
</reference>
<evidence type="ECO:0000313" key="2">
    <source>
        <dbReference type="Proteomes" id="UP000029981"/>
    </source>
</evidence>
<dbReference type="Proteomes" id="UP000029981">
    <property type="component" value="Chromosome 3"/>
</dbReference>
<dbReference type="AlphaFoldDB" id="A0A0A0L5F8"/>
<accession>A0A0A0L5F8</accession>
<reference evidence="1 2" key="1">
    <citation type="journal article" date="2009" name="Nat. Genet.">
        <title>The genome of the cucumber, Cucumis sativus L.</title>
        <authorList>
            <person name="Huang S."/>
            <person name="Li R."/>
            <person name="Zhang Z."/>
            <person name="Li L."/>
            <person name="Gu X."/>
            <person name="Fan W."/>
            <person name="Lucas W.J."/>
            <person name="Wang X."/>
            <person name="Xie B."/>
            <person name="Ni P."/>
            <person name="Ren Y."/>
            <person name="Zhu H."/>
            <person name="Li J."/>
            <person name="Lin K."/>
            <person name="Jin W."/>
            <person name="Fei Z."/>
            <person name="Li G."/>
            <person name="Staub J."/>
            <person name="Kilian A."/>
            <person name="van der Vossen E.A."/>
            <person name="Wu Y."/>
            <person name="Guo J."/>
            <person name="He J."/>
            <person name="Jia Z."/>
            <person name="Ren Y."/>
            <person name="Tian G."/>
            <person name="Lu Y."/>
            <person name="Ruan J."/>
            <person name="Qian W."/>
            <person name="Wang M."/>
            <person name="Huang Q."/>
            <person name="Li B."/>
            <person name="Xuan Z."/>
            <person name="Cao J."/>
            <person name="Asan"/>
            <person name="Wu Z."/>
            <person name="Zhang J."/>
            <person name="Cai Q."/>
            <person name="Bai Y."/>
            <person name="Zhao B."/>
            <person name="Han Y."/>
            <person name="Li Y."/>
            <person name="Li X."/>
            <person name="Wang S."/>
            <person name="Shi Q."/>
            <person name="Liu S."/>
            <person name="Cho W.K."/>
            <person name="Kim J.Y."/>
            <person name="Xu Y."/>
            <person name="Heller-Uszynska K."/>
            <person name="Miao H."/>
            <person name="Cheng Z."/>
            <person name="Zhang S."/>
            <person name="Wu J."/>
            <person name="Yang Y."/>
            <person name="Kang H."/>
            <person name="Li M."/>
            <person name="Liang H."/>
            <person name="Ren X."/>
            <person name="Shi Z."/>
            <person name="Wen M."/>
            <person name="Jian M."/>
            <person name="Yang H."/>
            <person name="Zhang G."/>
            <person name="Yang Z."/>
            <person name="Chen R."/>
            <person name="Liu S."/>
            <person name="Li J."/>
            <person name="Ma L."/>
            <person name="Liu H."/>
            <person name="Zhou Y."/>
            <person name="Zhao J."/>
            <person name="Fang X."/>
            <person name="Li G."/>
            <person name="Fang L."/>
            <person name="Li Y."/>
            <person name="Liu D."/>
            <person name="Zheng H."/>
            <person name="Zhang Y."/>
            <person name="Qin N."/>
            <person name="Li Z."/>
            <person name="Yang G."/>
            <person name="Yang S."/>
            <person name="Bolund L."/>
            <person name="Kristiansen K."/>
            <person name="Zheng H."/>
            <person name="Li S."/>
            <person name="Zhang X."/>
            <person name="Yang H."/>
            <person name="Wang J."/>
            <person name="Sun R."/>
            <person name="Zhang B."/>
            <person name="Jiang S."/>
            <person name="Wang J."/>
            <person name="Du Y."/>
            <person name="Li S."/>
        </authorList>
    </citation>
    <scope>NUCLEOTIDE SEQUENCE [LARGE SCALE GENOMIC DNA]</scope>
    <source>
        <strain evidence="2">cv. 9930</strain>
    </source>
</reference>
<sequence length="105" mass="11333">MIAFSSPNFLSFSSFSTNFPLHSLPHNFSIPSKVSGFHHRRCTSVALPAADADSSRKLRPDLTPLPLPPLIPASLAPPHTTALQVPTPAKSSTVRSTLGCWEFHS</sequence>